<dbReference type="Proteomes" id="UP000672602">
    <property type="component" value="Unassembled WGS sequence"/>
</dbReference>
<dbReference type="InterPro" id="IPR002818">
    <property type="entry name" value="DJ-1/PfpI"/>
</dbReference>
<name>A0A8J7S337_9PROT</name>
<dbReference type="InterPro" id="IPR009057">
    <property type="entry name" value="Homeodomain-like_sf"/>
</dbReference>
<evidence type="ECO:0000256" key="2">
    <source>
        <dbReference type="ARBA" id="ARBA00023125"/>
    </source>
</evidence>
<dbReference type="Gene3D" id="3.40.50.880">
    <property type="match status" value="1"/>
</dbReference>
<keyword evidence="3" id="KW-0804">Transcription</keyword>
<keyword evidence="2" id="KW-0238">DNA-binding</keyword>
<dbReference type="Gene3D" id="1.10.10.60">
    <property type="entry name" value="Homeodomain-like"/>
    <property type="match status" value="1"/>
</dbReference>
<gene>
    <name evidence="5" type="ORF">KAJ83_02205</name>
</gene>
<dbReference type="InterPro" id="IPR029062">
    <property type="entry name" value="Class_I_gatase-like"/>
</dbReference>
<protein>
    <submittedName>
        <fullName evidence="5">GlxA family transcriptional regulator</fullName>
    </submittedName>
</protein>
<dbReference type="SUPFAM" id="SSF52317">
    <property type="entry name" value="Class I glutamine amidotransferase-like"/>
    <property type="match status" value="1"/>
</dbReference>
<dbReference type="PROSITE" id="PS01124">
    <property type="entry name" value="HTH_ARAC_FAMILY_2"/>
    <property type="match status" value="1"/>
</dbReference>
<organism evidence="5 6">
    <name type="scientific">Marivibrio halodurans</name>
    <dbReference type="NCBI Taxonomy" id="2039722"/>
    <lineage>
        <taxon>Bacteria</taxon>
        <taxon>Pseudomonadati</taxon>
        <taxon>Pseudomonadota</taxon>
        <taxon>Alphaproteobacteria</taxon>
        <taxon>Rhodospirillales</taxon>
        <taxon>Rhodospirillaceae</taxon>
        <taxon>Marivibrio</taxon>
    </lineage>
</organism>
<keyword evidence="1" id="KW-0805">Transcription regulation</keyword>
<dbReference type="GO" id="GO:0003700">
    <property type="term" value="F:DNA-binding transcription factor activity"/>
    <property type="evidence" value="ECO:0007669"/>
    <property type="project" value="InterPro"/>
</dbReference>
<evidence type="ECO:0000256" key="1">
    <source>
        <dbReference type="ARBA" id="ARBA00023015"/>
    </source>
</evidence>
<dbReference type="InterPro" id="IPR052158">
    <property type="entry name" value="INH-QAR"/>
</dbReference>
<dbReference type="Pfam" id="PF12833">
    <property type="entry name" value="HTH_18"/>
    <property type="match status" value="1"/>
</dbReference>
<evidence type="ECO:0000313" key="6">
    <source>
        <dbReference type="Proteomes" id="UP000672602"/>
    </source>
</evidence>
<evidence type="ECO:0000256" key="3">
    <source>
        <dbReference type="ARBA" id="ARBA00023163"/>
    </source>
</evidence>
<sequence length="321" mass="35903">MFTPQSHGAIQRIGFLLLPKFSLLAFASAIEPLRVANLMAGRTLYEWRLLSEDGEPVSAVNGMASVVDHSLDDAPALPAIVVTASYEHEPAISRRILSWLRRAAVFGARLGAIDTGSFALARAGLLDGYRATTHWEELEAFAERFPRVEARQDLFTVDRDRFTSAGGTAGLDMMLNLIRMQHGQDLATAVADFFVYARIRDARDSQRMPLRARLATSNPHLIRAVEAMEAALEETIPIPRVAKRAGISERELERMFRRWLNTTPARYYRGLRLDRARGLLQQTDMPVLEVATACGFNSAAHFARSYRQRFGRSPTDDRSLS</sequence>
<proteinExistence type="predicted"/>
<dbReference type="InterPro" id="IPR018062">
    <property type="entry name" value="HTH_AraC-typ_CS"/>
</dbReference>
<comment type="caution">
    <text evidence="5">The sequence shown here is derived from an EMBL/GenBank/DDBJ whole genome shotgun (WGS) entry which is preliminary data.</text>
</comment>
<dbReference type="PROSITE" id="PS00041">
    <property type="entry name" value="HTH_ARAC_FAMILY_1"/>
    <property type="match status" value="1"/>
</dbReference>
<keyword evidence="6" id="KW-1185">Reference proteome</keyword>
<reference evidence="5" key="1">
    <citation type="submission" date="2021-04" db="EMBL/GenBank/DDBJ databases">
        <authorList>
            <person name="Zhang D.-C."/>
        </authorList>
    </citation>
    <scope>NUCLEOTIDE SEQUENCE</scope>
    <source>
        <strain evidence="5">CGMCC 1.15697</strain>
    </source>
</reference>
<dbReference type="CDD" id="cd03136">
    <property type="entry name" value="GATase1_AraC_ArgR_like"/>
    <property type="match status" value="1"/>
</dbReference>
<dbReference type="RefSeq" id="WP_210680377.1">
    <property type="nucleotide sequence ID" value="NZ_JAGMWN010000001.1"/>
</dbReference>
<dbReference type="EMBL" id="JAGMWN010000001">
    <property type="protein sequence ID" value="MBP5855804.1"/>
    <property type="molecule type" value="Genomic_DNA"/>
</dbReference>
<dbReference type="InterPro" id="IPR020449">
    <property type="entry name" value="Tscrpt_reg_AraC-type_HTH"/>
</dbReference>
<dbReference type="PANTHER" id="PTHR43130:SF3">
    <property type="entry name" value="HTH-TYPE TRANSCRIPTIONAL REGULATOR RV1931C"/>
    <property type="match status" value="1"/>
</dbReference>
<evidence type="ECO:0000313" key="5">
    <source>
        <dbReference type="EMBL" id="MBP5855804.1"/>
    </source>
</evidence>
<dbReference type="Pfam" id="PF01965">
    <property type="entry name" value="DJ-1_PfpI"/>
    <property type="match status" value="1"/>
</dbReference>
<dbReference type="AlphaFoldDB" id="A0A8J7S337"/>
<feature type="domain" description="HTH araC/xylS-type" evidence="4">
    <location>
        <begin position="222"/>
        <end position="320"/>
    </location>
</feature>
<dbReference type="SUPFAM" id="SSF46689">
    <property type="entry name" value="Homeodomain-like"/>
    <property type="match status" value="2"/>
</dbReference>
<dbReference type="GO" id="GO:0043565">
    <property type="term" value="F:sequence-specific DNA binding"/>
    <property type="evidence" value="ECO:0007669"/>
    <property type="project" value="InterPro"/>
</dbReference>
<dbReference type="PRINTS" id="PR00032">
    <property type="entry name" value="HTHARAC"/>
</dbReference>
<dbReference type="SMART" id="SM00342">
    <property type="entry name" value="HTH_ARAC"/>
    <property type="match status" value="1"/>
</dbReference>
<accession>A0A8J7S337</accession>
<dbReference type="InterPro" id="IPR018060">
    <property type="entry name" value="HTH_AraC"/>
</dbReference>
<dbReference type="PANTHER" id="PTHR43130">
    <property type="entry name" value="ARAC-FAMILY TRANSCRIPTIONAL REGULATOR"/>
    <property type="match status" value="1"/>
</dbReference>
<evidence type="ECO:0000259" key="4">
    <source>
        <dbReference type="PROSITE" id="PS01124"/>
    </source>
</evidence>